<dbReference type="AlphaFoldDB" id="A0A5C6FMH7"/>
<evidence type="ECO:0000313" key="2">
    <source>
        <dbReference type="Proteomes" id="UP000316476"/>
    </source>
</evidence>
<evidence type="ECO:0000313" key="1">
    <source>
        <dbReference type="EMBL" id="TWU63247.1"/>
    </source>
</evidence>
<reference evidence="1 2" key="1">
    <citation type="submission" date="2019-02" db="EMBL/GenBank/DDBJ databases">
        <title>Deep-cultivation of Planctomycetes and their phenomic and genomic characterization uncovers novel biology.</title>
        <authorList>
            <person name="Wiegand S."/>
            <person name="Jogler M."/>
            <person name="Boedeker C."/>
            <person name="Pinto D."/>
            <person name="Vollmers J."/>
            <person name="Rivas-Marin E."/>
            <person name="Kohn T."/>
            <person name="Peeters S.H."/>
            <person name="Heuer A."/>
            <person name="Rast P."/>
            <person name="Oberbeckmann S."/>
            <person name="Bunk B."/>
            <person name="Jeske O."/>
            <person name="Meyerdierks A."/>
            <person name="Storesund J.E."/>
            <person name="Kallscheuer N."/>
            <person name="Luecker S."/>
            <person name="Lage O.M."/>
            <person name="Pohl T."/>
            <person name="Merkel B.J."/>
            <person name="Hornburger P."/>
            <person name="Mueller R.-W."/>
            <person name="Bruemmer F."/>
            <person name="Labrenz M."/>
            <person name="Spormann A.M."/>
            <person name="Op Den Camp H."/>
            <person name="Overmann J."/>
            <person name="Amann R."/>
            <person name="Jetten M.S.M."/>
            <person name="Mascher T."/>
            <person name="Medema M.H."/>
            <person name="Devos D.P."/>
            <person name="Kaster A.-K."/>
            <person name="Ovreas L."/>
            <person name="Rohde M."/>
            <person name="Galperin M.Y."/>
            <person name="Jogler C."/>
        </authorList>
    </citation>
    <scope>NUCLEOTIDE SEQUENCE [LARGE SCALE GENOMIC DNA]</scope>
    <source>
        <strain evidence="1 2">V7</strain>
    </source>
</reference>
<dbReference type="RefSeq" id="WP_197138301.1">
    <property type="nucleotide sequence ID" value="NZ_SJPZ01000002.1"/>
</dbReference>
<dbReference type="EMBL" id="SJPZ01000002">
    <property type="protein sequence ID" value="TWU63247.1"/>
    <property type="molecule type" value="Genomic_DNA"/>
</dbReference>
<sequence>MERSWKHLAAVGAAIVGSIGWSAVAVAQSFDGQIISSHVVSDEVVGTTGSVDGMVVDGGVVDGGTVVNGSMAGGSVAQRRDYGQPDLFYNYYTQGNANSANAQMYVSPVPVPAFVGHTFNTYQPWYPHHYLYWHVDRYHNNYDNGRGMNRTKAVYYSPPVRQAASNFYWNVLRIPR</sequence>
<dbReference type="Proteomes" id="UP000316476">
    <property type="component" value="Unassembled WGS sequence"/>
</dbReference>
<name>A0A5C6FMH7_9PLAN</name>
<comment type="caution">
    <text evidence="1">The sequence shown here is derived from an EMBL/GenBank/DDBJ whole genome shotgun (WGS) entry which is preliminary data.</text>
</comment>
<organism evidence="1 2">
    <name type="scientific">Crateriforma conspicua</name>
    <dbReference type="NCBI Taxonomy" id="2527996"/>
    <lineage>
        <taxon>Bacteria</taxon>
        <taxon>Pseudomonadati</taxon>
        <taxon>Planctomycetota</taxon>
        <taxon>Planctomycetia</taxon>
        <taxon>Planctomycetales</taxon>
        <taxon>Planctomycetaceae</taxon>
        <taxon>Crateriforma</taxon>
    </lineage>
</organism>
<proteinExistence type="predicted"/>
<protein>
    <submittedName>
        <fullName evidence="1">Uncharacterized protein</fullName>
    </submittedName>
</protein>
<gene>
    <name evidence="1" type="ORF">V7x_49870</name>
</gene>
<accession>A0A5C6FMH7</accession>